<sequence length="169" mass="19671">MYELGELWMYQRDGVNPSGCLLMAAAFTSNDWSVLRLMMLDRKDSDTDEEEEDNSPPSPKQSKMDDEQSSAEPMEPPKSGTTFSALWQTKSSSSDHWFFRVSVHRPKEDEAFFRLESFNSSCGVYRTMFEVPFNFWQEKILEVEAEITELFHSCCDWSDKMVVKKALQF</sequence>
<reference evidence="2" key="1">
    <citation type="journal article" name="BMC Genomics">
        <title>Long-read sequencing and de novo genome assembly of marine medaka (Oryzias melastigma).</title>
        <authorList>
            <person name="Liang P."/>
            <person name="Saqib H.S.A."/>
            <person name="Ni X."/>
            <person name="Shen Y."/>
        </authorList>
    </citation>
    <scope>NUCLEOTIDE SEQUENCE</scope>
    <source>
        <strain evidence="2">Bigg-433</strain>
    </source>
</reference>
<feature type="region of interest" description="Disordered" evidence="1">
    <location>
        <begin position="43"/>
        <end position="84"/>
    </location>
</feature>
<evidence type="ECO:0000256" key="1">
    <source>
        <dbReference type="SAM" id="MobiDB-lite"/>
    </source>
</evidence>
<protein>
    <submittedName>
        <fullName evidence="2">Uncharacterized protein</fullName>
    </submittedName>
</protein>
<dbReference type="EMBL" id="WKFB01000098">
    <property type="protein sequence ID" value="KAF6735985.1"/>
    <property type="molecule type" value="Genomic_DNA"/>
</dbReference>
<evidence type="ECO:0000313" key="3">
    <source>
        <dbReference type="Proteomes" id="UP000646548"/>
    </source>
</evidence>
<dbReference type="Proteomes" id="UP000646548">
    <property type="component" value="Unassembled WGS sequence"/>
</dbReference>
<evidence type="ECO:0000313" key="2">
    <source>
        <dbReference type="EMBL" id="KAF6735985.1"/>
    </source>
</evidence>
<name>A0A834KYY4_ORYME</name>
<organism evidence="2 3">
    <name type="scientific">Oryzias melastigma</name>
    <name type="common">Marine medaka</name>
    <dbReference type="NCBI Taxonomy" id="30732"/>
    <lineage>
        <taxon>Eukaryota</taxon>
        <taxon>Metazoa</taxon>
        <taxon>Chordata</taxon>
        <taxon>Craniata</taxon>
        <taxon>Vertebrata</taxon>
        <taxon>Euteleostomi</taxon>
        <taxon>Actinopterygii</taxon>
        <taxon>Neopterygii</taxon>
        <taxon>Teleostei</taxon>
        <taxon>Neoteleostei</taxon>
        <taxon>Acanthomorphata</taxon>
        <taxon>Ovalentaria</taxon>
        <taxon>Atherinomorphae</taxon>
        <taxon>Beloniformes</taxon>
        <taxon>Adrianichthyidae</taxon>
        <taxon>Oryziinae</taxon>
        <taxon>Oryzias</taxon>
    </lineage>
</organism>
<dbReference type="AlphaFoldDB" id="A0A834KYY4"/>
<proteinExistence type="predicted"/>
<accession>A0A834KYY4</accession>
<comment type="caution">
    <text evidence="2">The sequence shown here is derived from an EMBL/GenBank/DDBJ whole genome shotgun (WGS) entry which is preliminary data.</text>
</comment>
<gene>
    <name evidence="2" type="ORF">FQA47_020263</name>
</gene>